<dbReference type="AlphaFoldDB" id="A0A9P7N6S6"/>
<dbReference type="EMBL" id="SRPW01001888">
    <property type="protein sequence ID" value="KAG5998092.1"/>
    <property type="molecule type" value="Genomic_DNA"/>
</dbReference>
<dbReference type="Proteomes" id="UP000748025">
    <property type="component" value="Unassembled WGS sequence"/>
</dbReference>
<proteinExistence type="predicted"/>
<protein>
    <submittedName>
        <fullName evidence="1">Uncharacterized protein</fullName>
    </submittedName>
</protein>
<gene>
    <name evidence="1" type="ORF">E4U43_002493</name>
</gene>
<dbReference type="OrthoDB" id="5049336at2759"/>
<evidence type="ECO:0000313" key="1">
    <source>
        <dbReference type="EMBL" id="KAG5998092.1"/>
    </source>
</evidence>
<evidence type="ECO:0000313" key="2">
    <source>
        <dbReference type="Proteomes" id="UP000748025"/>
    </source>
</evidence>
<reference evidence="1" key="1">
    <citation type="journal article" date="2020" name="bioRxiv">
        <title>Whole genome comparisons of ergot fungi reveals the divergence and evolution of species within the genus Claviceps are the result of varying mechanisms driving genome evolution and host range expansion.</title>
        <authorList>
            <person name="Wyka S.A."/>
            <person name="Mondo S.J."/>
            <person name="Liu M."/>
            <person name="Dettman J."/>
            <person name="Nalam V."/>
            <person name="Broders K.D."/>
        </authorList>
    </citation>
    <scope>NUCLEOTIDE SEQUENCE</scope>
    <source>
        <strain evidence="1">CCC 602</strain>
    </source>
</reference>
<keyword evidence="2" id="KW-1185">Reference proteome</keyword>
<name>A0A9P7N6S6_9HYPO</name>
<comment type="caution">
    <text evidence="1">The sequence shown here is derived from an EMBL/GenBank/DDBJ whole genome shotgun (WGS) entry which is preliminary data.</text>
</comment>
<organism evidence="1 2">
    <name type="scientific">Claviceps pusilla</name>
    <dbReference type="NCBI Taxonomy" id="123648"/>
    <lineage>
        <taxon>Eukaryota</taxon>
        <taxon>Fungi</taxon>
        <taxon>Dikarya</taxon>
        <taxon>Ascomycota</taxon>
        <taxon>Pezizomycotina</taxon>
        <taxon>Sordariomycetes</taxon>
        <taxon>Hypocreomycetidae</taxon>
        <taxon>Hypocreales</taxon>
        <taxon>Clavicipitaceae</taxon>
        <taxon>Claviceps</taxon>
    </lineage>
</organism>
<accession>A0A9P7N6S6</accession>
<sequence>MKSTETTSSGSVPALPTISALRRLEPRPGGQWAITGQSDDSYSLAYIMDGGHNAICYTMHACTTEEEVLNHCGSLIYDVNSSKINMLSASDTDSGSQHITTGQKGDGELDVYHNDLIDPLIIMSESRNSSNTLETQPYFGVSQHDVSTIFSSGYDQTENQQIMNNTHDSMNWPICPNMAPNMNTMMQVSDVQNTDLAHNEDAVITGLWNDNFGRMEPALNNNGNQSEWLLPFANP</sequence>